<dbReference type="PROSITE" id="PS51194">
    <property type="entry name" value="HELICASE_CTER"/>
    <property type="match status" value="1"/>
</dbReference>
<feature type="non-terminal residue" evidence="4">
    <location>
        <position position="1"/>
    </location>
</feature>
<comment type="caution">
    <text evidence="4">The sequence shown here is derived from an EMBL/GenBank/DDBJ whole genome shotgun (WGS) entry which is preliminary data.</text>
</comment>
<dbReference type="Proteomes" id="UP000597762">
    <property type="component" value="Unassembled WGS sequence"/>
</dbReference>
<dbReference type="InterPro" id="IPR014001">
    <property type="entry name" value="Helicase_ATP-bd"/>
</dbReference>
<dbReference type="GO" id="GO:0003677">
    <property type="term" value="F:DNA binding"/>
    <property type="evidence" value="ECO:0007669"/>
    <property type="project" value="InterPro"/>
</dbReference>
<dbReference type="Gene3D" id="3.40.50.10810">
    <property type="entry name" value="Tandem AAA-ATPase domain"/>
    <property type="match status" value="1"/>
</dbReference>
<sequence length="462" mass="52412">SLHWNYCILDEGHVIKNGKTKLSKAVKQLSCNHRLILSGTPIQNNVLDLWSLFDFLMPGFLGTEKQFQARYGKPILQSRDAKSTSKEQEAGVLAMESLHRQVLPFILRRLKEDVLQDLPPKIMQDYYCDLSPLQVKLYEDFTRSHARKNVEKSVLFLDESSDAKSVSPVKKSNQGATHIFQALQYLRKVCNHPALVLSSQHPKYAEIVEQLSAQQSSLQDIQHAPKLTALKQLLHDCGIGVPIDPKDTPVVNQHRVLLFCQLKSMLNIVENDLLKIHMPNVTYLRLDGSIPAGSRHCIVNRFNNDPSIDLLLLTTHVGGLGLNLTGADTVIFVEHDWNPMKDLQAMDRAHRIGQKKVVNVYRLITRGTLEEKIMGLQKFKMTIANTVISHDNSTLQSMGTDQLLELFILREDGINNKEKETCESTSKRQTIHSILDSLGELWDEKQYESEYNLNSFLESLAT</sequence>
<evidence type="ECO:0000256" key="1">
    <source>
        <dbReference type="ARBA" id="ARBA00022801"/>
    </source>
</evidence>
<name>A0A812DJJ7_ACAPH</name>
<dbReference type="PROSITE" id="PS51192">
    <property type="entry name" value="HELICASE_ATP_BIND_1"/>
    <property type="match status" value="1"/>
</dbReference>
<keyword evidence="1 4" id="KW-0378">Hydrolase</keyword>
<dbReference type="EC" id="3.6.4.-" evidence="4"/>
<dbReference type="InterPro" id="IPR000330">
    <property type="entry name" value="SNF2_N"/>
</dbReference>
<evidence type="ECO:0000313" key="4">
    <source>
        <dbReference type="EMBL" id="CAE1305091.1"/>
    </source>
</evidence>
<reference evidence="4" key="1">
    <citation type="submission" date="2021-01" db="EMBL/GenBank/DDBJ databases">
        <authorList>
            <person name="Li R."/>
            <person name="Bekaert M."/>
        </authorList>
    </citation>
    <scope>NUCLEOTIDE SEQUENCE</scope>
    <source>
        <strain evidence="4">Farmed</strain>
    </source>
</reference>
<feature type="domain" description="Helicase C-terminal" evidence="3">
    <location>
        <begin position="242"/>
        <end position="399"/>
    </location>
</feature>
<dbReference type="Pfam" id="PF00176">
    <property type="entry name" value="SNF2-rel_dom"/>
    <property type="match status" value="1"/>
</dbReference>
<dbReference type="Pfam" id="PF00271">
    <property type="entry name" value="Helicase_C"/>
    <property type="match status" value="1"/>
</dbReference>
<dbReference type="InterPro" id="IPR044972">
    <property type="entry name" value="Mot1"/>
</dbReference>
<dbReference type="SMART" id="SM00490">
    <property type="entry name" value="HELICc"/>
    <property type="match status" value="1"/>
</dbReference>
<dbReference type="GO" id="GO:0005524">
    <property type="term" value="F:ATP binding"/>
    <property type="evidence" value="ECO:0007669"/>
    <property type="project" value="InterPro"/>
</dbReference>
<dbReference type="GO" id="GO:0017025">
    <property type="term" value="F:TBP-class protein binding"/>
    <property type="evidence" value="ECO:0007669"/>
    <property type="project" value="InterPro"/>
</dbReference>
<dbReference type="Gene3D" id="3.40.50.300">
    <property type="entry name" value="P-loop containing nucleotide triphosphate hydrolases"/>
    <property type="match status" value="1"/>
</dbReference>
<dbReference type="OrthoDB" id="10252227at2759"/>
<accession>A0A812DJJ7</accession>
<dbReference type="SUPFAM" id="SSF52540">
    <property type="entry name" value="P-loop containing nucleoside triphosphate hydrolases"/>
    <property type="match status" value="2"/>
</dbReference>
<dbReference type="PANTHER" id="PTHR36498">
    <property type="entry name" value="TATA-BINDING PROTEIN-ASSOCIATED FACTOR 172"/>
    <property type="match status" value="1"/>
</dbReference>
<protein>
    <submittedName>
        <fullName evidence="4">BTAF1</fullName>
        <ecNumber evidence="4">3.6.4.-</ecNumber>
    </submittedName>
</protein>
<dbReference type="InterPro" id="IPR038718">
    <property type="entry name" value="SNF2-like_sf"/>
</dbReference>
<proteinExistence type="predicted"/>
<evidence type="ECO:0000259" key="2">
    <source>
        <dbReference type="PROSITE" id="PS51192"/>
    </source>
</evidence>
<dbReference type="FunFam" id="3.40.50.300:FF:000428">
    <property type="entry name" value="TATA-binding protein-associated factor 172"/>
    <property type="match status" value="1"/>
</dbReference>
<evidence type="ECO:0000313" key="5">
    <source>
        <dbReference type="Proteomes" id="UP000597762"/>
    </source>
</evidence>
<dbReference type="InterPro" id="IPR001650">
    <property type="entry name" value="Helicase_C-like"/>
</dbReference>
<dbReference type="GO" id="GO:0016887">
    <property type="term" value="F:ATP hydrolysis activity"/>
    <property type="evidence" value="ECO:0007669"/>
    <property type="project" value="InterPro"/>
</dbReference>
<organism evidence="4 5">
    <name type="scientific">Acanthosepion pharaonis</name>
    <name type="common">Pharaoh cuttlefish</name>
    <name type="synonym">Sepia pharaonis</name>
    <dbReference type="NCBI Taxonomy" id="158019"/>
    <lineage>
        <taxon>Eukaryota</taxon>
        <taxon>Metazoa</taxon>
        <taxon>Spiralia</taxon>
        <taxon>Lophotrochozoa</taxon>
        <taxon>Mollusca</taxon>
        <taxon>Cephalopoda</taxon>
        <taxon>Coleoidea</taxon>
        <taxon>Decapodiformes</taxon>
        <taxon>Sepiida</taxon>
        <taxon>Sepiina</taxon>
        <taxon>Sepiidae</taxon>
        <taxon>Acanthosepion</taxon>
    </lineage>
</organism>
<dbReference type="PANTHER" id="PTHR36498:SF1">
    <property type="entry name" value="TATA-BINDING PROTEIN-ASSOCIATED FACTOR 172"/>
    <property type="match status" value="1"/>
</dbReference>
<evidence type="ECO:0000259" key="3">
    <source>
        <dbReference type="PROSITE" id="PS51194"/>
    </source>
</evidence>
<keyword evidence="5" id="KW-1185">Reference proteome</keyword>
<dbReference type="CDD" id="cd18793">
    <property type="entry name" value="SF2_C_SNF"/>
    <property type="match status" value="1"/>
</dbReference>
<dbReference type="InterPro" id="IPR049730">
    <property type="entry name" value="SNF2/RAD54-like_C"/>
</dbReference>
<dbReference type="AlphaFoldDB" id="A0A812DJJ7"/>
<gene>
    <name evidence="4" type="ORF">SPHA_57571</name>
</gene>
<dbReference type="InterPro" id="IPR027417">
    <property type="entry name" value="P-loop_NTPase"/>
</dbReference>
<dbReference type="EMBL" id="CAHIKZ030003887">
    <property type="protein sequence ID" value="CAE1305091.1"/>
    <property type="molecule type" value="Genomic_DNA"/>
</dbReference>
<feature type="domain" description="Helicase ATP-binding" evidence="2">
    <location>
        <begin position="1"/>
        <end position="59"/>
    </location>
</feature>